<organism evidence="1 2">
    <name type="scientific">Phytomonospora endophytica</name>
    <dbReference type="NCBI Taxonomy" id="714109"/>
    <lineage>
        <taxon>Bacteria</taxon>
        <taxon>Bacillati</taxon>
        <taxon>Actinomycetota</taxon>
        <taxon>Actinomycetes</taxon>
        <taxon>Micromonosporales</taxon>
        <taxon>Micromonosporaceae</taxon>
        <taxon>Phytomonospora</taxon>
    </lineage>
</organism>
<dbReference type="Proteomes" id="UP000548476">
    <property type="component" value="Unassembled WGS sequence"/>
</dbReference>
<protein>
    <recommendedName>
        <fullName evidence="3">DUF177 domain-containing protein</fullName>
    </recommendedName>
</protein>
<evidence type="ECO:0000313" key="2">
    <source>
        <dbReference type="Proteomes" id="UP000548476"/>
    </source>
</evidence>
<dbReference type="AlphaFoldDB" id="A0A841FNA1"/>
<dbReference type="RefSeq" id="WP_184787567.1">
    <property type="nucleotide sequence ID" value="NZ_BONT01000068.1"/>
</dbReference>
<dbReference type="PANTHER" id="PTHR34374:SF1">
    <property type="entry name" value="LARGE RIBOSOMAL RNA SUBUNIT ACCUMULATION PROTEIN YCED HOMOLOG 1, CHLOROPLASTIC"/>
    <property type="match status" value="1"/>
</dbReference>
<dbReference type="EMBL" id="JACHGT010000005">
    <property type="protein sequence ID" value="MBB6034697.1"/>
    <property type="molecule type" value="Genomic_DNA"/>
</dbReference>
<dbReference type="PANTHER" id="PTHR34374">
    <property type="entry name" value="LARGE RIBOSOMAL RNA SUBUNIT ACCUMULATION PROTEIN YCED HOMOLOG 1, CHLOROPLASTIC"/>
    <property type="match status" value="1"/>
</dbReference>
<keyword evidence="2" id="KW-1185">Reference proteome</keyword>
<dbReference type="Pfam" id="PF02620">
    <property type="entry name" value="YceD"/>
    <property type="match status" value="1"/>
</dbReference>
<gene>
    <name evidence="1" type="ORF">HNR73_002551</name>
</gene>
<name>A0A841FNA1_9ACTN</name>
<evidence type="ECO:0000313" key="1">
    <source>
        <dbReference type="EMBL" id="MBB6034697.1"/>
    </source>
</evidence>
<evidence type="ECO:0008006" key="3">
    <source>
        <dbReference type="Google" id="ProtNLM"/>
    </source>
</evidence>
<comment type="caution">
    <text evidence="1">The sequence shown here is derived from an EMBL/GenBank/DDBJ whole genome shotgun (WGS) entry which is preliminary data.</text>
</comment>
<sequence>MHEKTPTPDPAAPLVVDTRSLPRSPGTFRELRLDVPSLDGLGLDLIGVPKDAELHIELTLTSVTEGVLATGTVTAPVVGECGRCLRPIEDTSVFDIQELYAYPDSATEETTDEDEVMRLQDDLIDLEPPVRDAVMLGLPVNPLCRTDCPGLCPDCGQAWDELPADHRHEKLDPRWAALGNLLGEDRSE</sequence>
<proteinExistence type="predicted"/>
<accession>A0A841FNA1</accession>
<reference evidence="1 2" key="1">
    <citation type="submission" date="2020-08" db="EMBL/GenBank/DDBJ databases">
        <title>Genomic Encyclopedia of Type Strains, Phase IV (KMG-IV): sequencing the most valuable type-strain genomes for metagenomic binning, comparative biology and taxonomic classification.</title>
        <authorList>
            <person name="Goeker M."/>
        </authorList>
    </citation>
    <scope>NUCLEOTIDE SEQUENCE [LARGE SCALE GENOMIC DNA]</scope>
    <source>
        <strain evidence="1 2">YIM 65646</strain>
    </source>
</reference>
<dbReference type="InterPro" id="IPR003772">
    <property type="entry name" value="YceD"/>
</dbReference>